<organism evidence="1 2">
    <name type="scientific">Urochloa decumbens</name>
    <dbReference type="NCBI Taxonomy" id="240449"/>
    <lineage>
        <taxon>Eukaryota</taxon>
        <taxon>Viridiplantae</taxon>
        <taxon>Streptophyta</taxon>
        <taxon>Embryophyta</taxon>
        <taxon>Tracheophyta</taxon>
        <taxon>Spermatophyta</taxon>
        <taxon>Magnoliopsida</taxon>
        <taxon>Liliopsida</taxon>
        <taxon>Poales</taxon>
        <taxon>Poaceae</taxon>
        <taxon>PACMAD clade</taxon>
        <taxon>Panicoideae</taxon>
        <taxon>Panicodae</taxon>
        <taxon>Paniceae</taxon>
        <taxon>Melinidinae</taxon>
        <taxon>Urochloa</taxon>
    </lineage>
</organism>
<reference evidence="2" key="1">
    <citation type="submission" date="2024-06" db="EMBL/GenBank/DDBJ databases">
        <authorList>
            <person name="Ryan C."/>
        </authorList>
    </citation>
    <scope>NUCLEOTIDE SEQUENCE [LARGE SCALE GENOMIC DNA]</scope>
</reference>
<dbReference type="PANTHER" id="PTHR33377">
    <property type="entry name" value="OS10G0134700 PROTEIN-RELATED"/>
    <property type="match status" value="1"/>
</dbReference>
<dbReference type="Pfam" id="PF08224">
    <property type="entry name" value="DUF1719"/>
    <property type="match status" value="1"/>
</dbReference>
<evidence type="ECO:0000313" key="1">
    <source>
        <dbReference type="EMBL" id="CAL5010751.1"/>
    </source>
</evidence>
<evidence type="ECO:0000313" key="2">
    <source>
        <dbReference type="Proteomes" id="UP001497457"/>
    </source>
</evidence>
<keyword evidence="2" id="KW-1185">Reference proteome</keyword>
<dbReference type="Proteomes" id="UP001497457">
    <property type="component" value="Chromosome 28b"/>
</dbReference>
<protein>
    <recommendedName>
        <fullName evidence="3">Rx N-terminal domain-containing protein</fullName>
    </recommendedName>
</protein>
<dbReference type="PANTHER" id="PTHR33377:SF3">
    <property type="entry name" value="WW DOMAIN-CONTAINING PROTEIN"/>
    <property type="match status" value="1"/>
</dbReference>
<name>A0ABC9BY28_9POAL</name>
<dbReference type="SMART" id="SM01157">
    <property type="entry name" value="DUF1719"/>
    <property type="match status" value="1"/>
</dbReference>
<evidence type="ECO:0008006" key="3">
    <source>
        <dbReference type="Google" id="ProtNLM"/>
    </source>
</evidence>
<dbReference type="EMBL" id="OZ075138">
    <property type="protein sequence ID" value="CAL5010751.1"/>
    <property type="molecule type" value="Genomic_DNA"/>
</dbReference>
<dbReference type="AlphaFoldDB" id="A0ABC9BY28"/>
<sequence length="551" mass="63577">MAEIVSSAVVHETVSQILSNLVHNYEEKEESNANRNLERLEMAHIRLEAAVETSERWQITDASLLRWRSKLKRAAQECDDTLHRCKQRILEDEETERRVRESSFPVRIAHTTKSLVFSIFSPSKDESKSSIVRRFEWFADGASEFLRLVELGGTPHCHMPFDPLTRHLLAGKKLQHIIIRANKCPLFLQLVPYTTADHGIEARLIFIRTDGNAPEDAFFLSLMLQLSESTDIVGTAIKYLQLYGPLFKSAVETIRKELMQLSTEDFSWVPDVGTCHKEHWDTLHSFGTDWFRPNPLCCKQNDQQKLYHGRKLNKSRLPDVLLEPVIEVHLQCHVSLLECNQHRSLLFETKNSLQDSPHLKVGVLLTPHGHLEDILLVDRSPAIPAIYSEEQHCLHTDFTLGQLEGIMLPKAIDYFCKNDEARVYQMLWKPKHGAAYIMVEKASMSSRRTSMRTWRTFQGPRKGKMLQWHDQEIGRKTSTIFQFLTLWVAHAPVQLRGTIVDWMQKEKEGQLAVSFRRKRSVSSTTATSEILNHLTWMDKENEESKTGNGMF</sequence>
<reference evidence="1 2" key="2">
    <citation type="submission" date="2024-10" db="EMBL/GenBank/DDBJ databases">
        <authorList>
            <person name="Ryan C."/>
        </authorList>
    </citation>
    <scope>NUCLEOTIDE SEQUENCE [LARGE SCALE GENOMIC DNA]</scope>
</reference>
<accession>A0ABC9BY28</accession>
<dbReference type="InterPro" id="IPR013181">
    <property type="entry name" value="DUF1719"/>
</dbReference>
<proteinExistence type="predicted"/>
<gene>
    <name evidence="1" type="ORF">URODEC1_LOCUS70139</name>
</gene>